<keyword evidence="2" id="KW-1133">Transmembrane helix</keyword>
<sequence>MVPYRQPAATSALRRTGTSLPDYASATSPPTPPPAYESIVSRPTVPPPYQETETQTQSATATAQAPRRGRARLRKRDYLRRSLSEGKKQIRRLGHCVKKAAVYAGLAVLIAVVEITTDPFGFLWGLLKFVAGLVAFVAFVVFLSVAIIATLVTPCMTVQIICDIFNL</sequence>
<comment type="caution">
    <text evidence="3">The sequence shown here is derived from an EMBL/GenBank/DDBJ whole genome shotgun (WGS) entry which is preliminary data.</text>
</comment>
<keyword evidence="2" id="KW-0472">Membrane</keyword>
<evidence type="ECO:0000256" key="1">
    <source>
        <dbReference type="SAM" id="MobiDB-lite"/>
    </source>
</evidence>
<proteinExistence type="predicted"/>
<gene>
    <name evidence="3" type="ORF">BJY01DRAFT_255692</name>
</gene>
<reference evidence="3 4" key="1">
    <citation type="submission" date="2024-07" db="EMBL/GenBank/DDBJ databases">
        <title>Section-level genome sequencing and comparative genomics of Aspergillus sections Usti and Cavernicolus.</title>
        <authorList>
            <consortium name="Lawrence Berkeley National Laboratory"/>
            <person name="Nybo J.L."/>
            <person name="Vesth T.C."/>
            <person name="Theobald S."/>
            <person name="Frisvad J.C."/>
            <person name="Larsen T.O."/>
            <person name="Kjaerboelling I."/>
            <person name="Rothschild-Mancinelli K."/>
            <person name="Lyhne E.K."/>
            <person name="Kogle M.E."/>
            <person name="Barry K."/>
            <person name="Clum A."/>
            <person name="Na H."/>
            <person name="Ledsgaard L."/>
            <person name="Lin J."/>
            <person name="Lipzen A."/>
            <person name="Kuo A."/>
            <person name="Riley R."/>
            <person name="Mondo S."/>
            <person name="Labutti K."/>
            <person name="Haridas S."/>
            <person name="Pangalinan J."/>
            <person name="Salamov A.A."/>
            <person name="Simmons B.A."/>
            <person name="Magnuson J.K."/>
            <person name="Chen J."/>
            <person name="Drula E."/>
            <person name="Henrissat B."/>
            <person name="Wiebenga A."/>
            <person name="Lubbers R.J."/>
            <person name="Gomes A.C."/>
            <person name="Makela M.R."/>
            <person name="Stajich J."/>
            <person name="Grigoriev I.V."/>
            <person name="Mortensen U.H."/>
            <person name="De Vries R.P."/>
            <person name="Baker S.E."/>
            <person name="Andersen M.R."/>
        </authorList>
    </citation>
    <scope>NUCLEOTIDE SEQUENCE [LARGE SCALE GENOMIC DNA]</scope>
    <source>
        <strain evidence="3 4">CBS 123904</strain>
    </source>
</reference>
<evidence type="ECO:0000313" key="4">
    <source>
        <dbReference type="Proteomes" id="UP001610446"/>
    </source>
</evidence>
<organism evidence="3 4">
    <name type="scientific">Aspergillus pseudoustus</name>
    <dbReference type="NCBI Taxonomy" id="1810923"/>
    <lineage>
        <taxon>Eukaryota</taxon>
        <taxon>Fungi</taxon>
        <taxon>Dikarya</taxon>
        <taxon>Ascomycota</taxon>
        <taxon>Pezizomycotina</taxon>
        <taxon>Eurotiomycetes</taxon>
        <taxon>Eurotiomycetidae</taxon>
        <taxon>Eurotiales</taxon>
        <taxon>Aspergillaceae</taxon>
        <taxon>Aspergillus</taxon>
        <taxon>Aspergillus subgen. Nidulantes</taxon>
    </lineage>
</organism>
<feature type="region of interest" description="Disordered" evidence="1">
    <location>
        <begin position="1"/>
        <end position="71"/>
    </location>
</feature>
<keyword evidence="2" id="KW-0812">Transmembrane</keyword>
<dbReference type="Proteomes" id="UP001610446">
    <property type="component" value="Unassembled WGS sequence"/>
</dbReference>
<keyword evidence="4" id="KW-1185">Reference proteome</keyword>
<evidence type="ECO:0000313" key="3">
    <source>
        <dbReference type="EMBL" id="KAL2827473.1"/>
    </source>
</evidence>
<feature type="transmembrane region" description="Helical" evidence="2">
    <location>
        <begin position="129"/>
        <end position="152"/>
    </location>
</feature>
<evidence type="ECO:0000256" key="2">
    <source>
        <dbReference type="SAM" id="Phobius"/>
    </source>
</evidence>
<evidence type="ECO:0008006" key="5">
    <source>
        <dbReference type="Google" id="ProtNLM"/>
    </source>
</evidence>
<name>A0ABR4IL09_9EURO</name>
<protein>
    <recommendedName>
        <fullName evidence="5">MARVEL domain-containing protein</fullName>
    </recommendedName>
</protein>
<feature type="transmembrane region" description="Helical" evidence="2">
    <location>
        <begin position="100"/>
        <end position="117"/>
    </location>
</feature>
<accession>A0ABR4IL09</accession>
<feature type="compositionally biased region" description="Low complexity" evidence="1">
    <location>
        <begin position="50"/>
        <end position="65"/>
    </location>
</feature>
<dbReference type="EMBL" id="JBFXLU010000398">
    <property type="protein sequence ID" value="KAL2827473.1"/>
    <property type="molecule type" value="Genomic_DNA"/>
</dbReference>